<name>A0A0G4JWA2_9GAMM</name>
<protein>
    <submittedName>
        <fullName evidence="2">Uncharacterized protein</fullName>
    </submittedName>
</protein>
<sequence length="56" mass="5894">MLCCKNPGRQALDRPGRIIVPDIDKHAAKNPAHSPAVGITATDSTGGETERLRGAE</sequence>
<evidence type="ECO:0000313" key="2">
    <source>
        <dbReference type="EMBL" id="CPR17414.1"/>
    </source>
</evidence>
<dbReference type="EMBL" id="CGIG01000001">
    <property type="protein sequence ID" value="CPR17414.1"/>
    <property type="molecule type" value="Genomic_DNA"/>
</dbReference>
<feature type="region of interest" description="Disordered" evidence="1">
    <location>
        <begin position="28"/>
        <end position="56"/>
    </location>
</feature>
<dbReference type="RefSeq" id="WP_156186743.1">
    <property type="nucleotide sequence ID" value="NZ_CGIG01000001.1"/>
</dbReference>
<evidence type="ECO:0000256" key="1">
    <source>
        <dbReference type="SAM" id="MobiDB-lite"/>
    </source>
</evidence>
<dbReference type="Proteomes" id="UP000044377">
    <property type="component" value="Unassembled WGS sequence"/>
</dbReference>
<accession>A0A0G4JWA2</accession>
<organism evidence="2 3">
    <name type="scientific">Brenneria goodwinii</name>
    <dbReference type="NCBI Taxonomy" id="1109412"/>
    <lineage>
        <taxon>Bacteria</taxon>
        <taxon>Pseudomonadati</taxon>
        <taxon>Pseudomonadota</taxon>
        <taxon>Gammaproteobacteria</taxon>
        <taxon>Enterobacterales</taxon>
        <taxon>Pectobacteriaceae</taxon>
        <taxon>Brenneria</taxon>
    </lineage>
</organism>
<dbReference type="AlphaFoldDB" id="A0A0G4JWA2"/>
<reference evidence="3" key="1">
    <citation type="submission" date="2015-01" db="EMBL/GenBank/DDBJ databases">
        <authorList>
            <person name="Paterson Steve"/>
        </authorList>
    </citation>
    <scope>NUCLEOTIDE SEQUENCE [LARGE SCALE GENOMIC DNA]</scope>
    <source>
        <strain evidence="3">OBR1</strain>
    </source>
</reference>
<evidence type="ECO:0000313" key="3">
    <source>
        <dbReference type="Proteomes" id="UP000044377"/>
    </source>
</evidence>
<keyword evidence="3" id="KW-1185">Reference proteome</keyword>
<proteinExistence type="predicted"/>
<gene>
    <name evidence="2" type="ORF">BN1221_02626c</name>
</gene>